<reference evidence="2" key="1">
    <citation type="submission" date="2016-10" db="EMBL/GenBank/DDBJ databases">
        <title>Sequence of Gallionella enrichment culture.</title>
        <authorList>
            <person name="Poehlein A."/>
            <person name="Muehling M."/>
            <person name="Daniel R."/>
        </authorList>
    </citation>
    <scope>NUCLEOTIDE SEQUENCE</scope>
</reference>
<keyword evidence="1" id="KW-0472">Membrane</keyword>
<comment type="caution">
    <text evidence="2">The sequence shown here is derived from an EMBL/GenBank/DDBJ whole genome shotgun (WGS) entry which is preliminary data.</text>
</comment>
<keyword evidence="1" id="KW-0812">Transmembrane</keyword>
<accession>A0A1J5Q9U3</accession>
<proteinExistence type="predicted"/>
<evidence type="ECO:0000256" key="1">
    <source>
        <dbReference type="SAM" id="Phobius"/>
    </source>
</evidence>
<protein>
    <submittedName>
        <fullName evidence="2">Uncharacterized protein</fullName>
    </submittedName>
</protein>
<dbReference type="EMBL" id="MLJW01001132">
    <property type="protein sequence ID" value="OIQ79954.1"/>
    <property type="molecule type" value="Genomic_DNA"/>
</dbReference>
<evidence type="ECO:0000313" key="2">
    <source>
        <dbReference type="EMBL" id="OIQ79954.1"/>
    </source>
</evidence>
<dbReference type="AlphaFoldDB" id="A0A1J5Q9U3"/>
<keyword evidence="1" id="KW-1133">Transmembrane helix</keyword>
<organism evidence="2">
    <name type="scientific">mine drainage metagenome</name>
    <dbReference type="NCBI Taxonomy" id="410659"/>
    <lineage>
        <taxon>unclassified sequences</taxon>
        <taxon>metagenomes</taxon>
        <taxon>ecological metagenomes</taxon>
    </lineage>
</organism>
<feature type="transmembrane region" description="Helical" evidence="1">
    <location>
        <begin position="130"/>
        <end position="149"/>
    </location>
</feature>
<gene>
    <name evidence="2" type="ORF">GALL_383050</name>
</gene>
<sequence>MQLWVEFATSSMLVGRSHDGFHRLAILIPVTATKGSFLQIENRGGNCDIMGILNITTCIISGKSPGNADTFRCRECQVPADLMLISGIGCHDFPGERMESPEHQPKLARLHITVQVQFRGQGSLPSTRRLATIFVIVLLIKVLVVLLNAGTGSA</sequence>
<name>A0A1J5Q9U3_9ZZZZ</name>